<keyword evidence="1" id="KW-0805">Transcription regulation</keyword>
<dbReference type="Gene3D" id="1.10.10.10">
    <property type="entry name" value="Winged helix-like DNA-binding domain superfamily/Winged helix DNA-binding domain"/>
    <property type="match status" value="1"/>
</dbReference>
<gene>
    <name evidence="5" type="primary">ytrA_4</name>
    <name evidence="5" type="ORF">Voc01_027100</name>
</gene>
<dbReference type="RefSeq" id="WP_203927730.1">
    <property type="nucleotide sequence ID" value="NZ_BOPH01000031.1"/>
</dbReference>
<evidence type="ECO:0000256" key="2">
    <source>
        <dbReference type="ARBA" id="ARBA00023125"/>
    </source>
</evidence>
<evidence type="ECO:0000313" key="6">
    <source>
        <dbReference type="Proteomes" id="UP000635606"/>
    </source>
</evidence>
<dbReference type="AlphaFoldDB" id="A0A8J3ZTJ7"/>
<dbReference type="SMART" id="SM00345">
    <property type="entry name" value="HTH_GNTR"/>
    <property type="match status" value="1"/>
</dbReference>
<dbReference type="PROSITE" id="PS50949">
    <property type="entry name" value="HTH_GNTR"/>
    <property type="match status" value="1"/>
</dbReference>
<reference evidence="5" key="1">
    <citation type="submission" date="2021-01" db="EMBL/GenBank/DDBJ databases">
        <title>Whole genome shotgun sequence of Virgisporangium ochraceum NBRC 16418.</title>
        <authorList>
            <person name="Komaki H."/>
            <person name="Tamura T."/>
        </authorList>
    </citation>
    <scope>NUCLEOTIDE SEQUENCE</scope>
    <source>
        <strain evidence="5">NBRC 16418</strain>
    </source>
</reference>
<organism evidence="5 6">
    <name type="scientific">Virgisporangium ochraceum</name>
    <dbReference type="NCBI Taxonomy" id="65505"/>
    <lineage>
        <taxon>Bacteria</taxon>
        <taxon>Bacillati</taxon>
        <taxon>Actinomycetota</taxon>
        <taxon>Actinomycetes</taxon>
        <taxon>Micromonosporales</taxon>
        <taxon>Micromonosporaceae</taxon>
        <taxon>Virgisporangium</taxon>
    </lineage>
</organism>
<evidence type="ECO:0000313" key="5">
    <source>
        <dbReference type="EMBL" id="GIJ67793.1"/>
    </source>
</evidence>
<comment type="caution">
    <text evidence="5">The sequence shown here is derived from an EMBL/GenBank/DDBJ whole genome shotgun (WGS) entry which is preliminary data.</text>
</comment>
<proteinExistence type="predicted"/>
<evidence type="ECO:0000259" key="4">
    <source>
        <dbReference type="PROSITE" id="PS50949"/>
    </source>
</evidence>
<dbReference type="Pfam" id="PF00392">
    <property type="entry name" value="GntR"/>
    <property type="match status" value="1"/>
</dbReference>
<dbReference type="SUPFAM" id="SSF46785">
    <property type="entry name" value="Winged helix' DNA-binding domain"/>
    <property type="match status" value="1"/>
</dbReference>
<keyword evidence="6" id="KW-1185">Reference proteome</keyword>
<dbReference type="Proteomes" id="UP000635606">
    <property type="component" value="Unassembled WGS sequence"/>
</dbReference>
<keyword evidence="2" id="KW-0238">DNA-binding</keyword>
<dbReference type="InterPro" id="IPR036388">
    <property type="entry name" value="WH-like_DNA-bd_sf"/>
</dbReference>
<name>A0A8J3ZTJ7_9ACTN</name>
<dbReference type="InterPro" id="IPR036390">
    <property type="entry name" value="WH_DNA-bd_sf"/>
</dbReference>
<dbReference type="InterPro" id="IPR000524">
    <property type="entry name" value="Tscrpt_reg_HTH_GntR"/>
</dbReference>
<feature type="domain" description="HTH gntR-type" evidence="4">
    <location>
        <begin position="12"/>
        <end position="80"/>
    </location>
</feature>
<evidence type="ECO:0000256" key="3">
    <source>
        <dbReference type="ARBA" id="ARBA00023163"/>
    </source>
</evidence>
<evidence type="ECO:0000256" key="1">
    <source>
        <dbReference type="ARBA" id="ARBA00023015"/>
    </source>
</evidence>
<keyword evidence="3" id="KW-0804">Transcription</keyword>
<dbReference type="PANTHER" id="PTHR38445:SF7">
    <property type="entry name" value="GNTR-FAMILY TRANSCRIPTIONAL REGULATOR"/>
    <property type="match status" value="1"/>
</dbReference>
<dbReference type="CDD" id="cd07377">
    <property type="entry name" value="WHTH_GntR"/>
    <property type="match status" value="1"/>
</dbReference>
<accession>A0A8J3ZTJ7</accession>
<dbReference type="PANTHER" id="PTHR38445">
    <property type="entry name" value="HTH-TYPE TRANSCRIPTIONAL REPRESSOR YTRA"/>
    <property type="match status" value="1"/>
</dbReference>
<dbReference type="GO" id="GO:0003677">
    <property type="term" value="F:DNA binding"/>
    <property type="evidence" value="ECO:0007669"/>
    <property type="project" value="UniProtKB-KW"/>
</dbReference>
<sequence length="130" mass="13844">MLDFHLDRRGGLPPYQQLIQQVQQAVRLGTLVPGDQLPTAKSVVAALGINPNTVLKAYRELEHAGVVEMRAGVGTFVLASAPPATATAHPRLRTRLATWMLAAQQAGLAPGDVRALFEATFTDTYGRGAA</sequence>
<protein>
    <submittedName>
        <fullName evidence="5">GntR family transcriptional regulator</fullName>
    </submittedName>
</protein>
<dbReference type="EMBL" id="BOPH01000031">
    <property type="protein sequence ID" value="GIJ67793.1"/>
    <property type="molecule type" value="Genomic_DNA"/>
</dbReference>
<dbReference type="GO" id="GO:0003700">
    <property type="term" value="F:DNA-binding transcription factor activity"/>
    <property type="evidence" value="ECO:0007669"/>
    <property type="project" value="InterPro"/>
</dbReference>